<feature type="compositionally biased region" description="Basic and acidic residues" evidence="1">
    <location>
        <begin position="8"/>
        <end position="19"/>
    </location>
</feature>
<gene>
    <name evidence="2" type="ORF">CEXT_154811</name>
</gene>
<evidence type="ECO:0000256" key="1">
    <source>
        <dbReference type="SAM" id="MobiDB-lite"/>
    </source>
</evidence>
<name>A0AAV4X7I9_CAEEX</name>
<keyword evidence="3" id="KW-1185">Reference proteome</keyword>
<accession>A0AAV4X7I9</accession>
<comment type="caution">
    <text evidence="2">The sequence shown here is derived from an EMBL/GenBank/DDBJ whole genome shotgun (WGS) entry which is preliminary data.</text>
</comment>
<evidence type="ECO:0000313" key="2">
    <source>
        <dbReference type="EMBL" id="GIY89819.1"/>
    </source>
</evidence>
<dbReference type="AlphaFoldDB" id="A0AAV4X7I9"/>
<proteinExistence type="predicted"/>
<evidence type="ECO:0000313" key="3">
    <source>
        <dbReference type="Proteomes" id="UP001054945"/>
    </source>
</evidence>
<feature type="compositionally biased region" description="Basic and acidic residues" evidence="1">
    <location>
        <begin position="61"/>
        <end position="71"/>
    </location>
</feature>
<organism evidence="2 3">
    <name type="scientific">Caerostris extrusa</name>
    <name type="common">Bark spider</name>
    <name type="synonym">Caerostris bankana</name>
    <dbReference type="NCBI Taxonomy" id="172846"/>
    <lineage>
        <taxon>Eukaryota</taxon>
        <taxon>Metazoa</taxon>
        <taxon>Ecdysozoa</taxon>
        <taxon>Arthropoda</taxon>
        <taxon>Chelicerata</taxon>
        <taxon>Arachnida</taxon>
        <taxon>Araneae</taxon>
        <taxon>Araneomorphae</taxon>
        <taxon>Entelegynae</taxon>
        <taxon>Araneoidea</taxon>
        <taxon>Araneidae</taxon>
        <taxon>Caerostris</taxon>
    </lineage>
</organism>
<feature type="region of interest" description="Disordered" evidence="1">
    <location>
        <begin position="1"/>
        <end position="77"/>
    </location>
</feature>
<protein>
    <submittedName>
        <fullName evidence="2">Uncharacterized protein</fullName>
    </submittedName>
</protein>
<dbReference type="EMBL" id="BPLR01017265">
    <property type="protein sequence ID" value="GIY89819.1"/>
    <property type="molecule type" value="Genomic_DNA"/>
</dbReference>
<reference evidence="2 3" key="1">
    <citation type="submission" date="2021-06" db="EMBL/GenBank/DDBJ databases">
        <title>Caerostris extrusa draft genome.</title>
        <authorList>
            <person name="Kono N."/>
            <person name="Arakawa K."/>
        </authorList>
    </citation>
    <scope>NUCLEOTIDE SEQUENCE [LARGE SCALE GENOMIC DNA]</scope>
</reference>
<sequence>MKTSRFPKWKEKEGGEQQKEASASFLARVQGSPTVDAMDNDTRSPSSGPRLINQRFNYPATKEDPSRKSGRGEGCADISRPLLDRILRPEEKKPIHFRAVNRSR</sequence>
<dbReference type="Proteomes" id="UP001054945">
    <property type="component" value="Unassembled WGS sequence"/>
</dbReference>